<organism evidence="1 2">
    <name type="scientific">Borrelia bissettiae (strain DSM 17990 / CIP 109136 / DN127)</name>
    <name type="common">Borreliella bissettiae</name>
    <dbReference type="NCBI Taxonomy" id="521010"/>
    <lineage>
        <taxon>Bacteria</taxon>
        <taxon>Pseudomonadati</taxon>
        <taxon>Spirochaetota</taxon>
        <taxon>Spirochaetia</taxon>
        <taxon>Spirochaetales</taxon>
        <taxon>Borreliaceae</taxon>
        <taxon>Borreliella</taxon>
    </lineage>
</organism>
<proteinExistence type="predicted"/>
<name>G0AMT4_BORBD</name>
<keyword evidence="2" id="KW-1185">Reference proteome</keyword>
<geneLocation type="plasmid" evidence="1 2">
    <name>cp26</name>
</geneLocation>
<dbReference type="KEGG" id="bbs:BbiDN127_B0004"/>
<evidence type="ECO:0000313" key="2">
    <source>
        <dbReference type="Proteomes" id="UP000001634"/>
    </source>
</evidence>
<dbReference type="AlphaFoldDB" id="G0AMT4"/>
<dbReference type="Proteomes" id="UP000001634">
    <property type="component" value="Plasmid cp26"/>
</dbReference>
<keyword evidence="1" id="KW-0614">Plasmid</keyword>
<protein>
    <submittedName>
        <fullName evidence="1">Uncharacterized protein</fullName>
    </submittedName>
</protein>
<accession>G0AMT4</accession>
<sequence>MFWNCYCKTCDKNIRELFINSSFLENKKIYLKFFYSFVI</sequence>
<reference key="1">
    <citation type="submission" date="2011-06" db="EMBL/GenBank/DDBJ databases">
        <authorList>
            <person name="Mongodin E.F."/>
            <person name="Casjens S.R."/>
            <person name="Fraser-Liggett C.M."/>
            <person name="Qiu W.-G."/>
            <person name="Dunn J.J."/>
            <person name="Luft B.J."/>
            <person name="Schutzer S.E."/>
        </authorList>
    </citation>
    <scope>NUCLEOTIDE SEQUENCE</scope>
    <source>
        <strain>DN127</strain>
    </source>
</reference>
<gene>
    <name evidence="1" type="ordered locus">BbiDN127_B0004</name>
</gene>
<evidence type="ECO:0000313" key="1">
    <source>
        <dbReference type="EMBL" id="AEL19010.1"/>
    </source>
</evidence>
<dbReference type="EMBL" id="CP002747">
    <property type="protein sequence ID" value="AEL19010.1"/>
    <property type="molecule type" value="Genomic_DNA"/>
</dbReference>
<reference evidence="1 2" key="2">
    <citation type="journal article" date="2012" name="J. Bacteriol.">
        <title>Whole-Genome Sequences of Borrelia bissettii, Borrelia valaisiana, and Borrelia spielmanii.</title>
        <authorList>
            <person name="Schutzer S.E."/>
            <person name="Fraser-Liggett C.M."/>
            <person name="Qiu W.G."/>
            <person name="Kraiczy P."/>
            <person name="Mongodin E.F."/>
            <person name="Dunn J.J."/>
            <person name="Luft B.J."/>
            <person name="Casjens S.R."/>
        </authorList>
    </citation>
    <scope>NUCLEOTIDE SEQUENCE [LARGE SCALE GENOMIC DNA]</scope>
    <source>
        <strain evidence="1 2">DN127</strain>
    </source>
</reference>
<dbReference type="HOGENOM" id="CLU_3305652_0_0_12"/>